<dbReference type="GO" id="GO:0008360">
    <property type="term" value="P:regulation of cell shape"/>
    <property type="evidence" value="ECO:0007669"/>
    <property type="project" value="UniProtKB-KW"/>
</dbReference>
<dbReference type="Pfam" id="PF02673">
    <property type="entry name" value="BacA"/>
    <property type="match status" value="1"/>
</dbReference>
<feature type="transmembrane region" description="Helical" evidence="14">
    <location>
        <begin position="41"/>
        <end position="62"/>
    </location>
</feature>
<comment type="similarity">
    <text evidence="2 14">Belongs to the UppP family.</text>
</comment>
<comment type="miscellaneous">
    <text evidence="14">Bacitracin is thought to be involved in the inhibition of peptidoglycan synthesis by sequestering undecaprenyl diphosphate, thereby reducing the pool of lipid carrier available.</text>
</comment>
<dbReference type="PANTHER" id="PTHR30622:SF3">
    <property type="entry name" value="UNDECAPRENYL-DIPHOSPHATASE"/>
    <property type="match status" value="1"/>
</dbReference>
<evidence type="ECO:0000256" key="4">
    <source>
        <dbReference type="ARBA" id="ARBA00021581"/>
    </source>
</evidence>
<feature type="transmembrane region" description="Helical" evidence="14">
    <location>
        <begin position="176"/>
        <end position="197"/>
    </location>
</feature>
<keyword evidence="14" id="KW-0573">Peptidoglycan synthesis</keyword>
<evidence type="ECO:0000256" key="13">
    <source>
        <dbReference type="ARBA" id="ARBA00047594"/>
    </source>
</evidence>
<evidence type="ECO:0000256" key="14">
    <source>
        <dbReference type="HAMAP-Rule" id="MF_01006"/>
    </source>
</evidence>
<accession>A0A1F7GJK2</accession>
<dbReference type="EC" id="3.6.1.27" evidence="3 14"/>
<feature type="transmembrane region" description="Helical" evidence="14">
    <location>
        <begin position="74"/>
        <end position="90"/>
    </location>
</feature>
<comment type="caution">
    <text evidence="15">The sequence shown here is derived from an EMBL/GenBank/DDBJ whole genome shotgun (WGS) entry which is preliminary data.</text>
</comment>
<comment type="subcellular location">
    <subcellularLocation>
        <location evidence="1 14">Cell membrane</location>
        <topology evidence="1 14">Multi-pass membrane protein</topology>
    </subcellularLocation>
</comment>
<evidence type="ECO:0000256" key="3">
    <source>
        <dbReference type="ARBA" id="ARBA00012374"/>
    </source>
</evidence>
<evidence type="ECO:0000256" key="12">
    <source>
        <dbReference type="ARBA" id="ARBA00032932"/>
    </source>
</evidence>
<keyword evidence="6 14" id="KW-0812">Transmembrane</keyword>
<feature type="transmembrane region" description="Helical" evidence="14">
    <location>
        <begin position="209"/>
        <end position="232"/>
    </location>
</feature>
<dbReference type="GO" id="GO:0005886">
    <property type="term" value="C:plasma membrane"/>
    <property type="evidence" value="ECO:0007669"/>
    <property type="project" value="UniProtKB-SubCell"/>
</dbReference>
<dbReference type="Proteomes" id="UP000176850">
    <property type="component" value="Unassembled WGS sequence"/>
</dbReference>
<name>A0A1F7GJK2_9BACT</name>
<evidence type="ECO:0000256" key="11">
    <source>
        <dbReference type="ARBA" id="ARBA00032707"/>
    </source>
</evidence>
<evidence type="ECO:0000313" key="16">
    <source>
        <dbReference type="Proteomes" id="UP000176850"/>
    </source>
</evidence>
<keyword evidence="14" id="KW-0961">Cell wall biogenesis/degradation</keyword>
<dbReference type="GO" id="GO:0071555">
    <property type="term" value="P:cell wall organization"/>
    <property type="evidence" value="ECO:0007669"/>
    <property type="project" value="UniProtKB-KW"/>
</dbReference>
<evidence type="ECO:0000256" key="7">
    <source>
        <dbReference type="ARBA" id="ARBA00022801"/>
    </source>
</evidence>
<keyword evidence="9 14" id="KW-0472">Membrane</keyword>
<sequence>MSIIHALILGIVEGLTEFLPISSTAHLIITSKFLGLTQSGFTTFFEVFIQSGAILAVVLLYFRYILAHQKYVRSILLSFIPTALVGLILHDTIKTSFFTSPVLIYSSLIVVGILFIIIEHLVRMKKFSLTKHVEDISLQEALIFGLFQALAIVPGVSRAGAVMVGMMVRGYKREEAAVYSFLLAVPTLFAASALDLLKTDMSLLTNSSNALALLIGFTVSFLTAYIVIKWFISYLQRNTLTIFGIYRIVLGATLILMH</sequence>
<dbReference type="GO" id="GO:0009252">
    <property type="term" value="P:peptidoglycan biosynthetic process"/>
    <property type="evidence" value="ECO:0007669"/>
    <property type="project" value="UniProtKB-KW"/>
</dbReference>
<evidence type="ECO:0000313" key="15">
    <source>
        <dbReference type="EMBL" id="OGK18866.1"/>
    </source>
</evidence>
<feature type="transmembrane region" description="Helical" evidence="14">
    <location>
        <begin position="102"/>
        <end position="122"/>
    </location>
</feature>
<reference evidence="15 16" key="1">
    <citation type="journal article" date="2016" name="Nat. Commun.">
        <title>Thousands of microbial genomes shed light on interconnected biogeochemical processes in an aquifer system.</title>
        <authorList>
            <person name="Anantharaman K."/>
            <person name="Brown C.T."/>
            <person name="Hug L.A."/>
            <person name="Sharon I."/>
            <person name="Castelle C.J."/>
            <person name="Probst A.J."/>
            <person name="Thomas B.C."/>
            <person name="Singh A."/>
            <person name="Wilkins M.J."/>
            <person name="Karaoz U."/>
            <person name="Brodie E.L."/>
            <person name="Williams K.H."/>
            <person name="Hubbard S.S."/>
            <person name="Banfield J.F."/>
        </authorList>
    </citation>
    <scope>NUCLEOTIDE SEQUENCE [LARGE SCALE GENOMIC DNA]</scope>
</reference>
<dbReference type="HAMAP" id="MF_01006">
    <property type="entry name" value="Undec_diphosphatase"/>
    <property type="match status" value="1"/>
</dbReference>
<evidence type="ECO:0000256" key="2">
    <source>
        <dbReference type="ARBA" id="ARBA00010621"/>
    </source>
</evidence>
<dbReference type="GO" id="GO:0046677">
    <property type="term" value="P:response to antibiotic"/>
    <property type="evidence" value="ECO:0007669"/>
    <property type="project" value="UniProtKB-UniRule"/>
</dbReference>
<keyword evidence="5 14" id="KW-1003">Cell membrane</keyword>
<evidence type="ECO:0000256" key="9">
    <source>
        <dbReference type="ARBA" id="ARBA00023136"/>
    </source>
</evidence>
<keyword evidence="7 14" id="KW-0378">Hydrolase</keyword>
<dbReference type="InterPro" id="IPR003824">
    <property type="entry name" value="UppP"/>
</dbReference>
<organism evidence="15 16">
    <name type="scientific">Candidatus Roizmanbacteria bacterium RIFCSPHIGHO2_01_FULL_39_24</name>
    <dbReference type="NCBI Taxonomy" id="1802032"/>
    <lineage>
        <taxon>Bacteria</taxon>
        <taxon>Candidatus Roizmaniibacteriota</taxon>
    </lineage>
</organism>
<protein>
    <recommendedName>
        <fullName evidence="4 14">Undecaprenyl-diphosphatase</fullName>
        <ecNumber evidence="3 14">3.6.1.27</ecNumber>
    </recommendedName>
    <alternativeName>
        <fullName evidence="12 14">Bacitracin resistance protein</fullName>
    </alternativeName>
    <alternativeName>
        <fullName evidence="11 14">Undecaprenyl pyrophosphate phosphatase</fullName>
    </alternativeName>
</protein>
<feature type="transmembrane region" description="Helical" evidence="14">
    <location>
        <begin position="7"/>
        <end position="29"/>
    </location>
</feature>
<dbReference type="EMBL" id="MFZH01000023">
    <property type="protein sequence ID" value="OGK18866.1"/>
    <property type="molecule type" value="Genomic_DNA"/>
</dbReference>
<dbReference type="PANTHER" id="PTHR30622">
    <property type="entry name" value="UNDECAPRENYL-DIPHOSPHATASE"/>
    <property type="match status" value="1"/>
</dbReference>
<gene>
    <name evidence="14" type="primary">uppP</name>
    <name evidence="15" type="ORF">A2799_02270</name>
</gene>
<evidence type="ECO:0000256" key="1">
    <source>
        <dbReference type="ARBA" id="ARBA00004651"/>
    </source>
</evidence>
<evidence type="ECO:0000256" key="5">
    <source>
        <dbReference type="ARBA" id="ARBA00022475"/>
    </source>
</evidence>
<proteinExistence type="inferred from homology"/>
<evidence type="ECO:0000256" key="6">
    <source>
        <dbReference type="ARBA" id="ARBA00022692"/>
    </source>
</evidence>
<dbReference type="GO" id="GO:0050380">
    <property type="term" value="F:undecaprenyl-diphosphatase activity"/>
    <property type="evidence" value="ECO:0007669"/>
    <property type="project" value="UniProtKB-UniRule"/>
</dbReference>
<comment type="function">
    <text evidence="14">Catalyzes the dephosphorylation of undecaprenyl diphosphate (UPP). Confers resistance to bacitracin.</text>
</comment>
<comment type="catalytic activity">
    <reaction evidence="13 14">
        <text>di-trans,octa-cis-undecaprenyl diphosphate + H2O = di-trans,octa-cis-undecaprenyl phosphate + phosphate + H(+)</text>
        <dbReference type="Rhea" id="RHEA:28094"/>
        <dbReference type="ChEBI" id="CHEBI:15377"/>
        <dbReference type="ChEBI" id="CHEBI:15378"/>
        <dbReference type="ChEBI" id="CHEBI:43474"/>
        <dbReference type="ChEBI" id="CHEBI:58405"/>
        <dbReference type="ChEBI" id="CHEBI:60392"/>
        <dbReference type="EC" id="3.6.1.27"/>
    </reaction>
</comment>
<evidence type="ECO:0000256" key="8">
    <source>
        <dbReference type="ARBA" id="ARBA00022989"/>
    </source>
</evidence>
<dbReference type="AlphaFoldDB" id="A0A1F7GJK2"/>
<evidence type="ECO:0000256" key="10">
    <source>
        <dbReference type="ARBA" id="ARBA00023251"/>
    </source>
</evidence>
<keyword evidence="10 14" id="KW-0046">Antibiotic resistance</keyword>
<keyword evidence="14" id="KW-0133">Cell shape</keyword>
<keyword evidence="8 14" id="KW-1133">Transmembrane helix</keyword>
<feature type="transmembrane region" description="Helical" evidence="14">
    <location>
        <begin position="238"/>
        <end position="257"/>
    </location>
</feature>